<dbReference type="RefSeq" id="WP_118018743.1">
    <property type="nucleotide sequence ID" value="NZ_CATYQV010000058.1"/>
</dbReference>
<feature type="transmembrane region" description="Helical" evidence="3">
    <location>
        <begin position="183"/>
        <end position="200"/>
    </location>
</feature>
<protein>
    <submittedName>
        <fullName evidence="5">LytR family transcriptional regulator</fullName>
    </submittedName>
</protein>
<feature type="region of interest" description="Disordered" evidence="2">
    <location>
        <begin position="483"/>
        <end position="646"/>
    </location>
</feature>
<comment type="similarity">
    <text evidence="1">Belongs to the LytR/CpsA/Psr (LCP) family.</text>
</comment>
<dbReference type="PANTHER" id="PTHR33392:SF6">
    <property type="entry name" value="POLYISOPRENYL-TEICHOIC ACID--PEPTIDOGLYCAN TEICHOIC ACID TRANSFERASE TAGU"/>
    <property type="match status" value="1"/>
</dbReference>
<name>A0A412Z5V5_9FIRM</name>
<evidence type="ECO:0000256" key="1">
    <source>
        <dbReference type="ARBA" id="ARBA00006068"/>
    </source>
</evidence>
<keyword evidence="3" id="KW-0812">Transmembrane</keyword>
<feature type="compositionally biased region" description="Low complexity" evidence="2">
    <location>
        <begin position="522"/>
        <end position="532"/>
    </location>
</feature>
<feature type="domain" description="Cell envelope-related transcriptional attenuator" evidence="4">
    <location>
        <begin position="226"/>
        <end position="382"/>
    </location>
</feature>
<evidence type="ECO:0000313" key="6">
    <source>
        <dbReference type="Proteomes" id="UP000284543"/>
    </source>
</evidence>
<feature type="compositionally biased region" description="Acidic residues" evidence="2">
    <location>
        <begin position="55"/>
        <end position="87"/>
    </location>
</feature>
<evidence type="ECO:0000259" key="4">
    <source>
        <dbReference type="Pfam" id="PF03816"/>
    </source>
</evidence>
<dbReference type="InterPro" id="IPR050922">
    <property type="entry name" value="LytR/CpsA/Psr_CW_biosynth"/>
</dbReference>
<dbReference type="NCBIfam" id="TIGR00350">
    <property type="entry name" value="lytR_cpsA_psr"/>
    <property type="match status" value="1"/>
</dbReference>
<feature type="region of interest" description="Disordered" evidence="2">
    <location>
        <begin position="1"/>
        <end position="174"/>
    </location>
</feature>
<evidence type="ECO:0000256" key="3">
    <source>
        <dbReference type="SAM" id="Phobius"/>
    </source>
</evidence>
<feature type="compositionally biased region" description="Low complexity" evidence="2">
    <location>
        <begin position="606"/>
        <end position="633"/>
    </location>
</feature>
<dbReference type="EMBL" id="QRZM01000005">
    <property type="protein sequence ID" value="RGV75355.1"/>
    <property type="molecule type" value="Genomic_DNA"/>
</dbReference>
<sequence length="646" mass="69849">MNNRENDDELERMRARARRGSGRQEGGRQSSRAYPRPVQPAGERRSARQSYDGREEYDEEYYYGEEYDAEEDRQIDFPMEDYLDDEPPMPARRLRSSYGSSGSAEGRRQAQSAGNRNAQGRKSRQPGSASSNQDRARTAPSVSRNQGRTAKRQQDTMERGRTSAGRQQGQMAKRRKKGRWKGILLLLLVAFIGYGAWLFLHKPTGYWNIAVFGVDSRDGNTKNALADVQMICSIDRATGEIRLVSVYRDTYLKINSEGTYHKINEAYFKGGHKQAVSALEENLDIKIDDYATFNWKSVAEAINILGGIDLEITPAEFKYINGFITETVNSTGIGSYQLEQAGMNHLDGVQAVAYSRLRLMDTDFQRTERQRKVVELALAKAKQADLSTLTSLAGYMVQEISTSVGVDDVLPLAKDIGKYHIGETAGFPFSRQTMKIGKMDCVVPTTLESNVVLLHQFLYGQETSYSPSSAVRKISAHISEETGLYEEGKAAPSGGGSSGGSSSGDKAPAQNVPAETPPPETTAPVETTQESTGETEETEETTQESTEETEETEEVGPGVSGKPTKAPESTKHTDEEQGPGSSGPGGSGAAEPSGSHPTKAPETEKPGSGSSPGSESDSGGSSPGPGSQDNGPGQAQSGTDEGGPGI</sequence>
<evidence type="ECO:0000256" key="2">
    <source>
        <dbReference type="SAM" id="MobiDB-lite"/>
    </source>
</evidence>
<dbReference type="Proteomes" id="UP000284543">
    <property type="component" value="Unassembled WGS sequence"/>
</dbReference>
<dbReference type="PANTHER" id="PTHR33392">
    <property type="entry name" value="POLYISOPRENYL-TEICHOIC ACID--PEPTIDOGLYCAN TEICHOIC ACID TRANSFERASE TAGU"/>
    <property type="match status" value="1"/>
</dbReference>
<feature type="compositionally biased region" description="Basic and acidic residues" evidence="2">
    <location>
        <begin position="42"/>
        <end position="54"/>
    </location>
</feature>
<dbReference type="AlphaFoldDB" id="A0A412Z5V5"/>
<feature type="compositionally biased region" description="Acidic residues" evidence="2">
    <location>
        <begin position="533"/>
        <end position="554"/>
    </location>
</feature>
<reference evidence="5 6" key="1">
    <citation type="submission" date="2018-08" db="EMBL/GenBank/DDBJ databases">
        <title>A genome reference for cultivated species of the human gut microbiota.</title>
        <authorList>
            <person name="Zou Y."/>
            <person name="Xue W."/>
            <person name="Luo G."/>
        </authorList>
    </citation>
    <scope>NUCLEOTIDE SEQUENCE [LARGE SCALE GENOMIC DNA]</scope>
    <source>
        <strain evidence="5 6">AF14-18</strain>
    </source>
</reference>
<dbReference type="InterPro" id="IPR004474">
    <property type="entry name" value="LytR_CpsA_psr"/>
</dbReference>
<feature type="compositionally biased region" description="Gly residues" evidence="2">
    <location>
        <begin position="493"/>
        <end position="502"/>
    </location>
</feature>
<feature type="compositionally biased region" description="Polar residues" evidence="2">
    <location>
        <begin position="109"/>
        <end position="118"/>
    </location>
</feature>
<dbReference type="Pfam" id="PF03816">
    <property type="entry name" value="LytR_cpsA_psr"/>
    <property type="match status" value="1"/>
</dbReference>
<keyword evidence="3" id="KW-0472">Membrane</keyword>
<feature type="compositionally biased region" description="Acidic residues" evidence="2">
    <location>
        <begin position="1"/>
        <end position="10"/>
    </location>
</feature>
<proteinExistence type="inferred from homology"/>
<comment type="caution">
    <text evidence="5">The sequence shown here is derived from an EMBL/GenBank/DDBJ whole genome shotgun (WGS) entry which is preliminary data.</text>
</comment>
<keyword evidence="3" id="KW-1133">Transmembrane helix</keyword>
<organism evidence="5 6">
    <name type="scientific">Enterocloster bolteae</name>
    <dbReference type="NCBI Taxonomy" id="208479"/>
    <lineage>
        <taxon>Bacteria</taxon>
        <taxon>Bacillati</taxon>
        <taxon>Bacillota</taxon>
        <taxon>Clostridia</taxon>
        <taxon>Lachnospirales</taxon>
        <taxon>Lachnospiraceae</taxon>
        <taxon>Enterocloster</taxon>
    </lineage>
</organism>
<gene>
    <name evidence="5" type="ORF">DWW02_13685</name>
</gene>
<dbReference type="Gene3D" id="3.40.630.190">
    <property type="entry name" value="LCP protein"/>
    <property type="match status" value="1"/>
</dbReference>
<accession>A0A412Z5V5</accession>
<evidence type="ECO:0000313" key="5">
    <source>
        <dbReference type="EMBL" id="RGV75355.1"/>
    </source>
</evidence>
<feature type="compositionally biased region" description="Basic and acidic residues" evidence="2">
    <location>
        <begin position="152"/>
        <end position="161"/>
    </location>
</feature>